<name>A0ABM1JGP5_POLDO</name>
<evidence type="ECO:0000256" key="4">
    <source>
        <dbReference type="ARBA" id="ARBA00005175"/>
    </source>
</evidence>
<proteinExistence type="inferred from homology"/>
<dbReference type="PANTHER" id="PTHR12358">
    <property type="entry name" value="SPHINGOSINE KINASE"/>
    <property type="match status" value="1"/>
</dbReference>
<evidence type="ECO:0000256" key="26">
    <source>
        <dbReference type="ARBA" id="ARBA00044480"/>
    </source>
</evidence>
<evidence type="ECO:0000256" key="25">
    <source>
        <dbReference type="ARBA" id="ARBA00030553"/>
    </source>
</evidence>
<comment type="subcellular location">
    <subcellularLocation>
        <location evidence="3">Mitochondrion inner membrane</location>
        <topology evidence="3">Peripheral membrane protein</topology>
    </subcellularLocation>
    <subcellularLocation>
        <location evidence="2">Mitochondrion intermembrane space</location>
    </subcellularLocation>
</comment>
<evidence type="ECO:0000256" key="2">
    <source>
        <dbReference type="ARBA" id="ARBA00004569"/>
    </source>
</evidence>
<evidence type="ECO:0000256" key="24">
    <source>
        <dbReference type="ARBA" id="ARBA00026142"/>
    </source>
</evidence>
<evidence type="ECO:0000256" key="7">
    <source>
        <dbReference type="ARBA" id="ARBA00022741"/>
    </source>
</evidence>
<evidence type="ECO:0000256" key="29">
    <source>
        <dbReference type="ARBA" id="ARBA00048876"/>
    </source>
</evidence>
<organism evidence="31 32">
    <name type="scientific">Polistes dominula</name>
    <name type="common">European paper wasp</name>
    <name type="synonym">Vespa dominula</name>
    <dbReference type="NCBI Taxonomy" id="743375"/>
    <lineage>
        <taxon>Eukaryota</taxon>
        <taxon>Metazoa</taxon>
        <taxon>Ecdysozoa</taxon>
        <taxon>Arthropoda</taxon>
        <taxon>Hexapoda</taxon>
        <taxon>Insecta</taxon>
        <taxon>Pterygota</taxon>
        <taxon>Neoptera</taxon>
        <taxon>Endopterygota</taxon>
        <taxon>Hymenoptera</taxon>
        <taxon>Apocrita</taxon>
        <taxon>Aculeata</taxon>
        <taxon>Vespoidea</taxon>
        <taxon>Vespidae</taxon>
        <taxon>Polistinae</taxon>
        <taxon>Polistini</taxon>
        <taxon>Polistes</taxon>
    </lineage>
</organism>
<comment type="catalytic activity">
    <reaction evidence="15">
        <text>a 1,2-diacyl-sn-glycerol + ATP = a 1,2-diacyl-sn-glycero-3-phosphate + ADP + H(+)</text>
        <dbReference type="Rhea" id="RHEA:10272"/>
        <dbReference type="ChEBI" id="CHEBI:15378"/>
        <dbReference type="ChEBI" id="CHEBI:17815"/>
        <dbReference type="ChEBI" id="CHEBI:30616"/>
        <dbReference type="ChEBI" id="CHEBI:58608"/>
        <dbReference type="ChEBI" id="CHEBI:456216"/>
        <dbReference type="EC" id="2.7.1.107"/>
    </reaction>
    <physiologicalReaction direction="left-to-right" evidence="15">
        <dbReference type="Rhea" id="RHEA:10273"/>
    </physiologicalReaction>
</comment>
<evidence type="ECO:0000256" key="15">
    <source>
        <dbReference type="ARBA" id="ARBA00023411"/>
    </source>
</evidence>
<dbReference type="Gene3D" id="3.40.50.10330">
    <property type="entry name" value="Probable inorganic polyphosphate/atp-NAD kinase, domain 1"/>
    <property type="match status" value="1"/>
</dbReference>
<comment type="similarity">
    <text evidence="21">Belongs to the AGK family.</text>
</comment>
<evidence type="ECO:0000256" key="5">
    <source>
        <dbReference type="ARBA" id="ARBA00012133"/>
    </source>
</evidence>
<dbReference type="GeneID" id="107074591"/>
<keyword evidence="31" id="KW-1185">Reference proteome</keyword>
<protein>
    <recommendedName>
        <fullName evidence="24">Acylglycerol kinase, mitochondrial</fullName>
        <ecNumber evidence="5">2.7.1.107</ecNumber>
        <ecNumber evidence="22">2.7.1.138</ecNumber>
        <ecNumber evidence="23">2.7.1.94</ecNumber>
    </recommendedName>
    <alternativeName>
        <fullName evidence="25">Multiple substrate lipid kinase</fullName>
    </alternativeName>
</protein>
<evidence type="ECO:0000256" key="18">
    <source>
        <dbReference type="ARBA" id="ARBA00024512"/>
    </source>
</evidence>
<comment type="cofactor">
    <cofactor evidence="1">
        <name>Mg(2+)</name>
        <dbReference type="ChEBI" id="CHEBI:18420"/>
    </cofactor>
</comment>
<dbReference type="InterPro" id="IPR045579">
    <property type="entry name" value="AGK_C"/>
</dbReference>
<sequence>MARVVKFFQTIRNNWKKSAFGAAVLSYGVSYSKETYNTQMLMRQYCEDVVKYGNEPCPTTIKPRHVTVILNPAAKNRKAKKLFENYCEPLLHLAGIAVTVLQTESTSHTRSIIENLDFVTDAIIVAGGDGTLSDVITGLMRRYKNNLHSVKQCSIGVLPLGETNTVSHALNSLRFNNLLEIREMTEATMAVIKGNQKFIDIIEVQALKEDSENELKPVYAAGTIEWGAWQDAYARRNKYWLGKNLRKYATFIFNGYKNNLNWNCNGLLKYTKPCAGCSQCYEKINTNIDQSLNTNKKWWHAFLSRKTTFTSEKVIDYSKITNENCNVSYEVPISTTDLFIKTSSLDDVERQDYSSLKVQLGPKDVDYMSFVREGWKRINGNRTLINSSFEAKDIELYPEKIDKRVFYIDNEEFDLMAIRMKLLPNCIKIFCSNEKDVNTLSR</sequence>
<dbReference type="PANTHER" id="PTHR12358:SF31">
    <property type="entry name" value="ACYLGLYCEROL KINASE, MITOCHONDRIAL"/>
    <property type="match status" value="1"/>
</dbReference>
<dbReference type="Proteomes" id="UP000694924">
    <property type="component" value="Unplaced"/>
</dbReference>
<comment type="pathway">
    <text evidence="4">Lipid metabolism; glycerolipid metabolism.</text>
</comment>
<evidence type="ECO:0000256" key="20">
    <source>
        <dbReference type="ARBA" id="ARBA00024636"/>
    </source>
</evidence>
<dbReference type="PROSITE" id="PS50146">
    <property type="entry name" value="DAGK"/>
    <property type="match status" value="1"/>
</dbReference>
<reference evidence="32" key="1">
    <citation type="submission" date="2025-08" db="UniProtKB">
        <authorList>
            <consortium name="RefSeq"/>
        </authorList>
    </citation>
    <scope>IDENTIFICATION</scope>
    <source>
        <tissue evidence="32">Whole body</tissue>
    </source>
</reference>
<dbReference type="EC" id="2.7.1.138" evidence="22"/>
<gene>
    <name evidence="32" type="primary">LOC107074591</name>
</gene>
<comment type="catalytic activity">
    <reaction evidence="26">
        <text>a 2-acylglycerol + ATP = a 2-acyl-sn-glycerol 3-phosphate + ADP + H(+)</text>
        <dbReference type="Rhea" id="RHEA:39847"/>
        <dbReference type="ChEBI" id="CHEBI:15378"/>
        <dbReference type="ChEBI" id="CHEBI:17389"/>
        <dbReference type="ChEBI" id="CHEBI:30616"/>
        <dbReference type="ChEBI" id="CHEBI:64982"/>
        <dbReference type="ChEBI" id="CHEBI:456216"/>
    </reaction>
    <physiologicalReaction direction="left-to-right" evidence="26">
        <dbReference type="Rhea" id="RHEA:39848"/>
    </physiologicalReaction>
</comment>
<comment type="catalytic activity">
    <reaction evidence="18">
        <text>a 1-acyl-sn-glycerol + ATP = a 1-acyl-sn-glycero-3-phosphate + ADP + H(+)</text>
        <dbReference type="Rhea" id="RHEA:33747"/>
        <dbReference type="ChEBI" id="CHEBI:15378"/>
        <dbReference type="ChEBI" id="CHEBI:30616"/>
        <dbReference type="ChEBI" id="CHEBI:57970"/>
        <dbReference type="ChEBI" id="CHEBI:64683"/>
        <dbReference type="ChEBI" id="CHEBI:456216"/>
    </reaction>
    <physiologicalReaction direction="left-to-right" evidence="18">
        <dbReference type="Rhea" id="RHEA:33748"/>
    </physiologicalReaction>
</comment>
<evidence type="ECO:0000256" key="8">
    <source>
        <dbReference type="ARBA" id="ARBA00022777"/>
    </source>
</evidence>
<evidence type="ECO:0000313" key="32">
    <source>
        <dbReference type="RefSeq" id="XP_015191633.1"/>
    </source>
</evidence>
<evidence type="ECO:0000256" key="6">
    <source>
        <dbReference type="ARBA" id="ARBA00022679"/>
    </source>
</evidence>
<comment type="catalytic activity">
    <reaction evidence="28">
        <text>a monoacylglycerol + ATP = a monoacyl-sn-glycero-3-phosphate + ADP + H(+)</text>
        <dbReference type="Rhea" id="RHEA:19293"/>
        <dbReference type="ChEBI" id="CHEBI:15378"/>
        <dbReference type="ChEBI" id="CHEBI:17408"/>
        <dbReference type="ChEBI" id="CHEBI:30616"/>
        <dbReference type="ChEBI" id="CHEBI:77589"/>
        <dbReference type="ChEBI" id="CHEBI:456216"/>
        <dbReference type="EC" id="2.7.1.94"/>
    </reaction>
    <physiologicalReaction direction="left-to-right" evidence="28">
        <dbReference type="Rhea" id="RHEA:19294"/>
    </physiologicalReaction>
</comment>
<dbReference type="EC" id="2.7.1.94" evidence="23"/>
<evidence type="ECO:0000256" key="10">
    <source>
        <dbReference type="ARBA" id="ARBA00022840"/>
    </source>
</evidence>
<keyword evidence="7" id="KW-0547">Nucleotide-binding</keyword>
<dbReference type="SUPFAM" id="SSF111331">
    <property type="entry name" value="NAD kinase/diacylglycerol kinase-like"/>
    <property type="match status" value="1"/>
</dbReference>
<keyword evidence="8 32" id="KW-0418">Kinase</keyword>
<evidence type="ECO:0000313" key="31">
    <source>
        <dbReference type="Proteomes" id="UP000694924"/>
    </source>
</evidence>
<accession>A0ABM1JGP5</accession>
<feature type="domain" description="DAGKc" evidence="30">
    <location>
        <begin position="61"/>
        <end position="208"/>
    </location>
</feature>
<comment type="catalytic activity">
    <reaction evidence="27">
        <text>an N-acylsphing-4-enine + ATP = an N-acylsphing-4-enine 1-phosphate + ADP + H(+)</text>
        <dbReference type="Rhea" id="RHEA:17929"/>
        <dbReference type="ChEBI" id="CHEBI:15378"/>
        <dbReference type="ChEBI" id="CHEBI:30616"/>
        <dbReference type="ChEBI" id="CHEBI:52639"/>
        <dbReference type="ChEBI" id="CHEBI:57674"/>
        <dbReference type="ChEBI" id="CHEBI:456216"/>
        <dbReference type="EC" id="2.7.1.138"/>
    </reaction>
    <physiologicalReaction direction="left-to-right" evidence="27">
        <dbReference type="Rhea" id="RHEA:17930"/>
    </physiologicalReaction>
</comment>
<evidence type="ECO:0000259" key="30">
    <source>
        <dbReference type="PROSITE" id="PS50146"/>
    </source>
</evidence>
<dbReference type="InterPro" id="IPR050187">
    <property type="entry name" value="Lipid_Phosphate_FormReg"/>
</dbReference>
<dbReference type="EC" id="2.7.1.107" evidence="5"/>
<keyword evidence="6" id="KW-0808">Transferase</keyword>
<keyword evidence="12" id="KW-0496">Mitochondrion</keyword>
<evidence type="ECO:0000256" key="11">
    <source>
        <dbReference type="ARBA" id="ARBA00023098"/>
    </source>
</evidence>
<dbReference type="Pfam" id="PF19712">
    <property type="entry name" value="AGK_C"/>
    <property type="match status" value="1"/>
</dbReference>
<evidence type="ECO:0000256" key="21">
    <source>
        <dbReference type="ARBA" id="ARBA00025749"/>
    </source>
</evidence>
<dbReference type="Pfam" id="PF00781">
    <property type="entry name" value="DAGK_cat"/>
    <property type="match status" value="1"/>
</dbReference>
<keyword evidence="11" id="KW-0443">Lipid metabolism</keyword>
<evidence type="ECO:0000256" key="23">
    <source>
        <dbReference type="ARBA" id="ARBA00026098"/>
    </source>
</evidence>
<comment type="catalytic activity">
    <reaction evidence="14">
        <text>1,2-di-(9Z-octadecenoyl)-sn-glycerol + ATP = 1,2-di-(9Z-octadecenoyl)-sn-glycero-3-phosphate + ADP + H(+)</text>
        <dbReference type="Rhea" id="RHEA:40327"/>
        <dbReference type="ChEBI" id="CHEBI:15378"/>
        <dbReference type="ChEBI" id="CHEBI:30616"/>
        <dbReference type="ChEBI" id="CHEBI:52333"/>
        <dbReference type="ChEBI" id="CHEBI:74546"/>
        <dbReference type="ChEBI" id="CHEBI:456216"/>
    </reaction>
    <physiologicalReaction direction="left-to-right" evidence="14">
        <dbReference type="Rhea" id="RHEA:40328"/>
    </physiologicalReaction>
</comment>
<comment type="catalytic activity">
    <reaction evidence="16">
        <text>1-(5Z,8Z,11Z,14Z-eicosatetraenoyl)-sn-glycerol + ATP = 1-(5Z,8Z,11Z,14Z-eicosatetraenoyl)-sn-glycero-3-phosphate + ADP + H(+)</text>
        <dbReference type="Rhea" id="RHEA:43328"/>
        <dbReference type="ChEBI" id="CHEBI:15378"/>
        <dbReference type="ChEBI" id="CHEBI:30616"/>
        <dbReference type="ChEBI" id="CHEBI:34071"/>
        <dbReference type="ChEBI" id="CHEBI:74938"/>
        <dbReference type="ChEBI" id="CHEBI:456216"/>
    </reaction>
    <physiologicalReaction direction="left-to-right" evidence="16">
        <dbReference type="Rhea" id="RHEA:43329"/>
    </physiologicalReaction>
</comment>
<comment type="catalytic activity">
    <reaction evidence="29">
        <text>N-(hexanoyl)sphing-4-enine + ATP = N-hexanoylsphing-4-enine 1-phosphate + ADP + H(+)</text>
        <dbReference type="Rhea" id="RHEA:43312"/>
        <dbReference type="ChEBI" id="CHEBI:15378"/>
        <dbReference type="ChEBI" id="CHEBI:30616"/>
        <dbReference type="ChEBI" id="CHEBI:63867"/>
        <dbReference type="ChEBI" id="CHEBI:82959"/>
        <dbReference type="ChEBI" id="CHEBI:456216"/>
    </reaction>
    <physiologicalReaction direction="left-to-right" evidence="29">
        <dbReference type="Rhea" id="RHEA:43313"/>
    </physiologicalReaction>
</comment>
<dbReference type="InterPro" id="IPR001206">
    <property type="entry name" value="Diacylglycerol_kinase_cat_dom"/>
</dbReference>
<evidence type="ECO:0000256" key="19">
    <source>
        <dbReference type="ARBA" id="ARBA00024556"/>
    </source>
</evidence>
<comment type="catalytic activity">
    <reaction evidence="17">
        <text>1-(9Z-octadecenoyl)-sn-glycerol + ATP = 1-(9Z-octadecenoyl)-sn-glycero-3-phosphate + ADP + H(+)</text>
        <dbReference type="Rhea" id="RHEA:41079"/>
        <dbReference type="ChEBI" id="CHEBI:15378"/>
        <dbReference type="ChEBI" id="CHEBI:30616"/>
        <dbReference type="ChEBI" id="CHEBI:74544"/>
        <dbReference type="ChEBI" id="CHEBI:75757"/>
        <dbReference type="ChEBI" id="CHEBI:456216"/>
    </reaction>
    <physiologicalReaction direction="left-to-right" evidence="17">
        <dbReference type="Rhea" id="RHEA:41080"/>
    </physiologicalReaction>
</comment>
<dbReference type="InterPro" id="IPR016064">
    <property type="entry name" value="NAD/diacylglycerol_kinase_sf"/>
</dbReference>
<comment type="catalytic activity">
    <reaction evidence="19">
        <text>2-(5Z,8Z,11Z,14Z-eicosatetraenoyl)-glycerol + ATP = 2-(5Z,8Z,11Z,14Z-eicosatetraenoyl)-sn-glycero-3-phosphate + ADP + H(+)</text>
        <dbReference type="Rhea" id="RHEA:43316"/>
        <dbReference type="ChEBI" id="CHEBI:15378"/>
        <dbReference type="ChEBI" id="CHEBI:30616"/>
        <dbReference type="ChEBI" id="CHEBI:52392"/>
        <dbReference type="ChEBI" id="CHEBI:78209"/>
        <dbReference type="ChEBI" id="CHEBI:456216"/>
    </reaction>
    <physiologicalReaction direction="left-to-right" evidence="19">
        <dbReference type="Rhea" id="RHEA:43317"/>
    </physiologicalReaction>
</comment>
<dbReference type="GO" id="GO:0016301">
    <property type="term" value="F:kinase activity"/>
    <property type="evidence" value="ECO:0007669"/>
    <property type="project" value="UniProtKB-KW"/>
</dbReference>
<comment type="catalytic activity">
    <reaction evidence="20">
        <text>1-hexadecanoyl-sn-glycerol + ATP = 1-hexadecanoyl-sn-glycero-3-phosphate + ADP + H(+)</text>
        <dbReference type="Rhea" id="RHEA:43308"/>
        <dbReference type="ChEBI" id="CHEBI:15378"/>
        <dbReference type="ChEBI" id="CHEBI:30616"/>
        <dbReference type="ChEBI" id="CHEBI:57518"/>
        <dbReference type="ChEBI" id="CHEBI:75542"/>
        <dbReference type="ChEBI" id="CHEBI:456216"/>
    </reaction>
    <physiologicalReaction direction="left-to-right" evidence="20">
        <dbReference type="Rhea" id="RHEA:43309"/>
    </physiologicalReaction>
</comment>
<keyword evidence="13" id="KW-0472">Membrane</keyword>
<keyword evidence="10" id="KW-0067">ATP-binding</keyword>
<evidence type="ECO:0000256" key="9">
    <source>
        <dbReference type="ARBA" id="ARBA00022792"/>
    </source>
</evidence>
<evidence type="ECO:0000256" key="27">
    <source>
        <dbReference type="ARBA" id="ARBA00048034"/>
    </source>
</evidence>
<dbReference type="RefSeq" id="XP_015191633.1">
    <property type="nucleotide sequence ID" value="XM_015336147.1"/>
</dbReference>
<evidence type="ECO:0000256" key="14">
    <source>
        <dbReference type="ARBA" id="ARBA00023371"/>
    </source>
</evidence>
<evidence type="ECO:0000256" key="13">
    <source>
        <dbReference type="ARBA" id="ARBA00023136"/>
    </source>
</evidence>
<evidence type="ECO:0000256" key="3">
    <source>
        <dbReference type="ARBA" id="ARBA00004637"/>
    </source>
</evidence>
<evidence type="ECO:0000256" key="17">
    <source>
        <dbReference type="ARBA" id="ARBA00024505"/>
    </source>
</evidence>
<evidence type="ECO:0000256" key="28">
    <source>
        <dbReference type="ARBA" id="ARBA00048663"/>
    </source>
</evidence>
<dbReference type="InterPro" id="IPR017438">
    <property type="entry name" value="ATP-NAD_kinase_N"/>
</dbReference>
<evidence type="ECO:0000256" key="1">
    <source>
        <dbReference type="ARBA" id="ARBA00001946"/>
    </source>
</evidence>
<evidence type="ECO:0000256" key="22">
    <source>
        <dbReference type="ARBA" id="ARBA00026096"/>
    </source>
</evidence>
<evidence type="ECO:0000256" key="16">
    <source>
        <dbReference type="ARBA" id="ARBA00024483"/>
    </source>
</evidence>
<evidence type="ECO:0000256" key="12">
    <source>
        <dbReference type="ARBA" id="ARBA00023128"/>
    </source>
</evidence>
<keyword evidence="9" id="KW-0999">Mitochondrion inner membrane</keyword>